<dbReference type="Gene3D" id="3.30.9.10">
    <property type="entry name" value="D-Amino Acid Oxidase, subunit A, domain 2"/>
    <property type="match status" value="1"/>
</dbReference>
<sequence length="368" mass="41684">MYDVIIVGSGVIGMSIARELMDKAHLSIAVIDRDIPGLHASYKAGGMLGAQNEFVQDTALYQLALRSRDYFKALSHELYKETNINIDYQEHGLIKMAASEEDVECLTEQYHFLNERDRSVTPLNKKDLDNLSKHTIEFKHPAIYIPDDGQINASKYTKALLKSITNKGIERLYSTEVKAIKRLKDCYKVHTSDNILFSKKVVVAGGAWSNKLLEDYQIEPKLTGVKGEVLLLKNEQLSLKQTLFITNGCYIVPKRDNTFLVGATSYFDDYSVGTSAEGEKWLINQATSYIPILKESNIIHKWSGIRPYTHNEWPIMDEIDHGLFLVTGHYRNGILLSPIIGKLLSEWIVNDQAPSLLDDFKVKRSVQL</sequence>
<dbReference type="Gene3D" id="3.50.50.60">
    <property type="entry name" value="FAD/NAD(P)-binding domain"/>
    <property type="match status" value="1"/>
</dbReference>
<dbReference type="InterPro" id="IPR012727">
    <property type="entry name" value="Gly_oxidase_ThiO"/>
</dbReference>
<keyword evidence="8" id="KW-1185">Reference proteome</keyword>
<proteinExistence type="predicted"/>
<dbReference type="SUPFAM" id="SSF51905">
    <property type="entry name" value="FAD/NAD(P)-binding domain"/>
    <property type="match status" value="1"/>
</dbReference>
<dbReference type="InterPro" id="IPR036188">
    <property type="entry name" value="FAD/NAD-bd_sf"/>
</dbReference>
<evidence type="ECO:0000256" key="2">
    <source>
        <dbReference type="ARBA" id="ARBA00022977"/>
    </source>
</evidence>
<evidence type="ECO:0000313" key="8">
    <source>
        <dbReference type="Proteomes" id="UP000681586"/>
    </source>
</evidence>
<dbReference type="PANTHER" id="PTHR13847">
    <property type="entry name" value="SARCOSINE DEHYDROGENASE-RELATED"/>
    <property type="match status" value="1"/>
</dbReference>
<dbReference type="Proteomes" id="UP000681586">
    <property type="component" value="Unassembled WGS sequence"/>
</dbReference>
<dbReference type="EMBL" id="JAGXBM010000006">
    <property type="protein sequence ID" value="MBS3696966.1"/>
    <property type="molecule type" value="Genomic_DNA"/>
</dbReference>
<evidence type="ECO:0000256" key="1">
    <source>
        <dbReference type="ARBA" id="ARBA00004948"/>
    </source>
</evidence>
<reference evidence="7 8" key="1">
    <citation type="submission" date="2021-05" db="EMBL/GenBank/DDBJ databases">
        <title>Staphylococcus fleurettii isolated from lake water in First Nation community in Manitoba, Canada.</title>
        <authorList>
            <person name="Bashar S."/>
            <person name="Murdock A."/>
            <person name="Patidar R."/>
            <person name="Golding G."/>
            <person name="Farenhorst A."/>
            <person name="Kumar A."/>
        </authorList>
    </citation>
    <scope>NUCLEOTIDE SEQUENCE [LARGE SCALE GENOMIC DNA]</scope>
    <source>
        <strain evidence="7 8">SF002</strain>
    </source>
</reference>
<evidence type="ECO:0000256" key="4">
    <source>
        <dbReference type="ARBA" id="ARBA00049872"/>
    </source>
</evidence>
<dbReference type="EC" id="1.4.3.19" evidence="5"/>
<keyword evidence="2" id="KW-0784">Thiamine biosynthesis</keyword>
<comment type="catalytic activity">
    <reaction evidence="4">
        <text>glycine + O2 + H2O = glyoxylate + H2O2 + NH4(+)</text>
        <dbReference type="Rhea" id="RHEA:11532"/>
        <dbReference type="ChEBI" id="CHEBI:15377"/>
        <dbReference type="ChEBI" id="CHEBI:15379"/>
        <dbReference type="ChEBI" id="CHEBI:16240"/>
        <dbReference type="ChEBI" id="CHEBI:28938"/>
        <dbReference type="ChEBI" id="CHEBI:36655"/>
        <dbReference type="ChEBI" id="CHEBI:57305"/>
        <dbReference type="EC" id="1.4.3.19"/>
    </reaction>
</comment>
<feature type="domain" description="FAD dependent oxidoreductase" evidence="6">
    <location>
        <begin position="3"/>
        <end position="347"/>
    </location>
</feature>
<protein>
    <recommendedName>
        <fullName evidence="5">glycine oxidase</fullName>
        <ecNumber evidence="5">1.4.3.19</ecNumber>
    </recommendedName>
</protein>
<dbReference type="GO" id="GO:0043799">
    <property type="term" value="F:glycine oxidase activity"/>
    <property type="evidence" value="ECO:0007669"/>
    <property type="project" value="UniProtKB-EC"/>
</dbReference>
<dbReference type="PANTHER" id="PTHR13847:SF289">
    <property type="entry name" value="GLYCINE OXIDASE"/>
    <property type="match status" value="1"/>
</dbReference>
<comment type="caution">
    <text evidence="7">The sequence shown here is derived from an EMBL/GenBank/DDBJ whole genome shotgun (WGS) entry which is preliminary data.</text>
</comment>
<dbReference type="Pfam" id="PF01266">
    <property type="entry name" value="DAO"/>
    <property type="match status" value="1"/>
</dbReference>
<evidence type="ECO:0000256" key="5">
    <source>
        <dbReference type="ARBA" id="ARBA00050018"/>
    </source>
</evidence>
<evidence type="ECO:0000313" key="7">
    <source>
        <dbReference type="EMBL" id="MBS3696966.1"/>
    </source>
</evidence>
<dbReference type="InterPro" id="IPR006076">
    <property type="entry name" value="FAD-dep_OxRdtase"/>
</dbReference>
<dbReference type="SUPFAM" id="SSF54373">
    <property type="entry name" value="FAD-linked reductases, C-terminal domain"/>
    <property type="match status" value="1"/>
</dbReference>
<evidence type="ECO:0000259" key="6">
    <source>
        <dbReference type="Pfam" id="PF01266"/>
    </source>
</evidence>
<name>A0ABS5MNH0_9STAP</name>
<dbReference type="NCBIfam" id="TIGR02352">
    <property type="entry name" value="thiamin_ThiO"/>
    <property type="match status" value="1"/>
</dbReference>
<dbReference type="RefSeq" id="WP_203153810.1">
    <property type="nucleotide sequence ID" value="NZ_JAEPSA010000008.1"/>
</dbReference>
<keyword evidence="3 7" id="KW-0560">Oxidoreductase</keyword>
<organism evidence="7 8">
    <name type="scientific">Mammaliicoccus fleurettii</name>
    <dbReference type="NCBI Taxonomy" id="150056"/>
    <lineage>
        <taxon>Bacteria</taxon>
        <taxon>Bacillati</taxon>
        <taxon>Bacillota</taxon>
        <taxon>Bacilli</taxon>
        <taxon>Bacillales</taxon>
        <taxon>Staphylococcaceae</taxon>
        <taxon>Mammaliicoccus</taxon>
    </lineage>
</organism>
<accession>A0ABS5MNH0</accession>
<comment type="pathway">
    <text evidence="1">Cofactor biosynthesis; thiamine diphosphate biosynthesis.</text>
</comment>
<gene>
    <name evidence="7" type="primary">thiO</name>
    <name evidence="7" type="ORF">JJQ58_05765</name>
</gene>
<evidence type="ECO:0000256" key="3">
    <source>
        <dbReference type="ARBA" id="ARBA00023002"/>
    </source>
</evidence>